<reference evidence="2 3" key="1">
    <citation type="journal article" date="2014" name="PLoS Genet.">
        <title>Phylogenetically driven sequencing of extremely halophilic archaea reveals strategies for static and dynamic osmo-response.</title>
        <authorList>
            <person name="Becker E.A."/>
            <person name="Seitzer P.M."/>
            <person name="Tritt A."/>
            <person name="Larsen D."/>
            <person name="Krusor M."/>
            <person name="Yao A.I."/>
            <person name="Wu D."/>
            <person name="Madern D."/>
            <person name="Eisen J.A."/>
            <person name="Darling A.E."/>
            <person name="Facciotti M.T."/>
        </authorList>
    </citation>
    <scope>NUCLEOTIDE SEQUENCE [LARGE SCALE GENOMIC DNA]</scope>
    <source>
        <strain evidence="2 3">DSM 5350</strain>
    </source>
</reference>
<evidence type="ECO:0000313" key="3">
    <source>
        <dbReference type="Proteomes" id="UP000011669"/>
    </source>
</evidence>
<name>M0MCC8_9EURY</name>
<feature type="compositionally biased region" description="Low complexity" evidence="1">
    <location>
        <begin position="26"/>
        <end position="83"/>
    </location>
</feature>
<organism evidence="2 3">
    <name type="scientific">Halococcus saccharolyticus DSM 5350</name>
    <dbReference type="NCBI Taxonomy" id="1227455"/>
    <lineage>
        <taxon>Archaea</taxon>
        <taxon>Methanobacteriati</taxon>
        <taxon>Methanobacteriota</taxon>
        <taxon>Stenosarchaea group</taxon>
        <taxon>Halobacteria</taxon>
        <taxon>Halobacteriales</taxon>
        <taxon>Halococcaceae</taxon>
        <taxon>Halococcus</taxon>
    </lineage>
</organism>
<evidence type="ECO:0000313" key="2">
    <source>
        <dbReference type="EMBL" id="EMA43422.1"/>
    </source>
</evidence>
<sequence length="308" mass="30931">MDRRKYLSTAALAAVGLAGCSGDSGGNNSSNGSGGSNATEAATDTEAATATEAETKMPTTAGNVETQVATEAETATGEETTMANDETEAMTTSGDEPTTAGPQTTENAANGSTNATGNASAASSGGGFSETFSGSGTSTEEGLQLSPGPITAEFSHSGESNFIVTLVTLEGESFQDVSLTNLIGQVEGSQAALVNAPGEHNLNVDADGDWEITLEQPGSPQPESLPIDASGEGPSYIGPFEFSGPATFQGAHNGDGNFIVETVPLDSSAVGSLVFNEIGQFEGETTGRVSGMAYLNINANGEWSLSTG</sequence>
<dbReference type="EMBL" id="AOMD01000030">
    <property type="protein sequence ID" value="EMA43422.1"/>
    <property type="molecule type" value="Genomic_DNA"/>
</dbReference>
<dbReference type="PATRIC" id="fig|1227455.4.peg.3185"/>
<evidence type="ECO:0000256" key="1">
    <source>
        <dbReference type="SAM" id="MobiDB-lite"/>
    </source>
</evidence>
<dbReference type="STRING" id="1227455.C449_15647"/>
<gene>
    <name evidence="2" type="ORF">C449_15647</name>
</gene>
<dbReference type="AlphaFoldDB" id="M0MCC8"/>
<dbReference type="PROSITE" id="PS51257">
    <property type="entry name" value="PROKAR_LIPOPROTEIN"/>
    <property type="match status" value="1"/>
</dbReference>
<comment type="caution">
    <text evidence="2">The sequence shown here is derived from an EMBL/GenBank/DDBJ whole genome shotgun (WGS) entry which is preliminary data.</text>
</comment>
<keyword evidence="3" id="KW-1185">Reference proteome</keyword>
<dbReference type="InParanoid" id="M0MCC8"/>
<feature type="compositionally biased region" description="Low complexity" evidence="1">
    <location>
        <begin position="104"/>
        <end position="142"/>
    </location>
</feature>
<feature type="compositionally biased region" description="Polar residues" evidence="1">
    <location>
        <begin position="89"/>
        <end position="103"/>
    </location>
</feature>
<dbReference type="OrthoDB" id="214951at2157"/>
<protein>
    <recommendedName>
        <fullName evidence="4">Cell surface glycoprotein</fullName>
    </recommendedName>
</protein>
<dbReference type="RefSeq" id="WP_006078984.1">
    <property type="nucleotide sequence ID" value="NZ_AOMD01000030.1"/>
</dbReference>
<accession>M0MCC8</accession>
<proteinExistence type="predicted"/>
<dbReference type="Proteomes" id="UP000011669">
    <property type="component" value="Unassembled WGS sequence"/>
</dbReference>
<feature type="region of interest" description="Disordered" evidence="1">
    <location>
        <begin position="23"/>
        <end position="152"/>
    </location>
</feature>
<evidence type="ECO:0008006" key="4">
    <source>
        <dbReference type="Google" id="ProtNLM"/>
    </source>
</evidence>